<dbReference type="Gene3D" id="1.10.630.10">
    <property type="entry name" value="Cytochrome P450"/>
    <property type="match status" value="1"/>
</dbReference>
<keyword evidence="2" id="KW-0408">Iron</keyword>
<dbReference type="STRING" id="81824.A9V4D2"/>
<dbReference type="CDD" id="cd20659">
    <property type="entry name" value="CYP4B_4F-like"/>
    <property type="match status" value="1"/>
</dbReference>
<dbReference type="GO" id="GO:0020037">
    <property type="term" value="F:heme binding"/>
    <property type="evidence" value="ECO:0007669"/>
    <property type="project" value="InterPro"/>
</dbReference>
<dbReference type="PROSITE" id="PS00086">
    <property type="entry name" value="CYTOCHROME_P450"/>
    <property type="match status" value="1"/>
</dbReference>
<dbReference type="Gene3D" id="1.20.1050.130">
    <property type="match status" value="1"/>
</dbReference>
<dbReference type="Gene3D" id="2.130.10.10">
    <property type="entry name" value="YVTN repeat-like/Quinoprotein amine dehydrogenase"/>
    <property type="match status" value="3"/>
</dbReference>
<feature type="binding site" description="axial binding residue" evidence="2">
    <location>
        <position position="1016"/>
    </location>
    <ligand>
        <name>heme</name>
        <dbReference type="ChEBI" id="CHEBI:30413"/>
    </ligand>
    <ligandPart>
        <name>Fe</name>
        <dbReference type="ChEBI" id="CHEBI:18248"/>
    </ligandPart>
</feature>
<reference evidence="4 5" key="1">
    <citation type="journal article" date="2008" name="Nature">
        <title>The genome of the choanoflagellate Monosiga brevicollis and the origin of metazoans.</title>
        <authorList>
            <consortium name="JGI Sequencing"/>
            <person name="King N."/>
            <person name="Westbrook M.J."/>
            <person name="Young S.L."/>
            <person name="Kuo A."/>
            <person name="Abedin M."/>
            <person name="Chapman J."/>
            <person name="Fairclough S."/>
            <person name="Hellsten U."/>
            <person name="Isogai Y."/>
            <person name="Letunic I."/>
            <person name="Marr M."/>
            <person name="Pincus D."/>
            <person name="Putnam N."/>
            <person name="Rokas A."/>
            <person name="Wright K.J."/>
            <person name="Zuzow R."/>
            <person name="Dirks W."/>
            <person name="Good M."/>
            <person name="Goodstein D."/>
            <person name="Lemons D."/>
            <person name="Li W."/>
            <person name="Lyons J.B."/>
            <person name="Morris A."/>
            <person name="Nichols S."/>
            <person name="Richter D.J."/>
            <person name="Salamov A."/>
            <person name="Bork P."/>
            <person name="Lim W.A."/>
            <person name="Manning G."/>
            <person name="Miller W.T."/>
            <person name="McGinnis W."/>
            <person name="Shapiro H."/>
            <person name="Tjian R."/>
            <person name="Grigoriev I.V."/>
            <person name="Rokhsar D."/>
        </authorList>
    </citation>
    <scope>NUCLEOTIDE SEQUENCE [LARGE SCALE GENOMIC DNA]</scope>
    <source>
        <strain evidence="5">MX1 / ATCC 50154</strain>
    </source>
</reference>
<dbReference type="InterPro" id="IPR036396">
    <property type="entry name" value="Cyt_P450_sf"/>
</dbReference>
<accession>A9V4D2</accession>
<dbReference type="Pfam" id="PF00067">
    <property type="entry name" value="p450"/>
    <property type="match status" value="1"/>
</dbReference>
<evidence type="ECO:0000313" key="5">
    <source>
        <dbReference type="Proteomes" id="UP000001357"/>
    </source>
</evidence>
<keyword evidence="2" id="KW-0349">Heme</keyword>
<keyword evidence="5" id="KW-1185">Reference proteome</keyword>
<dbReference type="PRINTS" id="PR00385">
    <property type="entry name" value="P450"/>
</dbReference>
<dbReference type="GO" id="GO:0016705">
    <property type="term" value="F:oxidoreductase activity, acting on paired donors, with incorporation or reduction of molecular oxygen"/>
    <property type="evidence" value="ECO:0007669"/>
    <property type="project" value="InterPro"/>
</dbReference>
<dbReference type="InterPro" id="IPR017972">
    <property type="entry name" value="Cyt_P450_CS"/>
</dbReference>
<dbReference type="SMART" id="SM00320">
    <property type="entry name" value="WD40"/>
    <property type="match status" value="6"/>
</dbReference>
<evidence type="ECO:0000256" key="1">
    <source>
        <dbReference type="ARBA" id="ARBA00010617"/>
    </source>
</evidence>
<dbReference type="Pfam" id="PF00400">
    <property type="entry name" value="WD40"/>
    <property type="match status" value="6"/>
</dbReference>
<evidence type="ECO:0000256" key="3">
    <source>
        <dbReference type="PROSITE-ProRule" id="PRU00221"/>
    </source>
</evidence>
<dbReference type="InterPro" id="IPR001680">
    <property type="entry name" value="WD40_rpt"/>
</dbReference>
<comment type="similarity">
    <text evidence="1">Belongs to the cytochrome P450 family.</text>
</comment>
<dbReference type="GeneID" id="5892765"/>
<evidence type="ECO:0000313" key="4">
    <source>
        <dbReference type="EMBL" id="EDQ87688.1"/>
    </source>
</evidence>
<feature type="repeat" description="WD" evidence="3">
    <location>
        <begin position="394"/>
        <end position="435"/>
    </location>
</feature>
<dbReference type="InterPro" id="IPR001128">
    <property type="entry name" value="Cyt_P450"/>
</dbReference>
<protein>
    <submittedName>
        <fullName evidence="4">Uncharacterized protein</fullName>
    </submittedName>
</protein>
<dbReference type="AlphaFoldDB" id="A9V4D2"/>
<keyword evidence="2" id="KW-0479">Metal-binding</keyword>
<dbReference type="SUPFAM" id="SSF48264">
    <property type="entry name" value="Cytochrome P450"/>
    <property type="match status" value="1"/>
</dbReference>
<dbReference type="eggNOG" id="KOG0157">
    <property type="taxonomic scope" value="Eukaryota"/>
</dbReference>
<dbReference type="GO" id="GO:0005506">
    <property type="term" value="F:iron ion binding"/>
    <property type="evidence" value="ECO:0007669"/>
    <property type="project" value="InterPro"/>
</dbReference>
<dbReference type="RefSeq" id="XP_001747608.1">
    <property type="nucleotide sequence ID" value="XM_001747556.1"/>
</dbReference>
<dbReference type="InterPro" id="IPR050196">
    <property type="entry name" value="Cytochrome_P450_Monoox"/>
</dbReference>
<dbReference type="InParanoid" id="A9V4D2"/>
<dbReference type="InterPro" id="IPR036322">
    <property type="entry name" value="WD40_repeat_dom_sf"/>
</dbReference>
<dbReference type="InterPro" id="IPR015943">
    <property type="entry name" value="WD40/YVTN_repeat-like_dom_sf"/>
</dbReference>
<dbReference type="InterPro" id="IPR036282">
    <property type="entry name" value="Glutathione-S-Trfase_C_sf"/>
</dbReference>
<dbReference type="PRINTS" id="PR00463">
    <property type="entry name" value="EP450I"/>
</dbReference>
<comment type="cofactor">
    <cofactor evidence="2">
        <name>heme</name>
        <dbReference type="ChEBI" id="CHEBI:30413"/>
    </cofactor>
</comment>
<dbReference type="PANTHER" id="PTHR24291">
    <property type="entry name" value="CYTOCHROME P450 FAMILY 4"/>
    <property type="match status" value="1"/>
</dbReference>
<evidence type="ECO:0000256" key="2">
    <source>
        <dbReference type="PIRSR" id="PIRSR602401-1"/>
    </source>
</evidence>
<dbReference type="PANTHER" id="PTHR24291:SF201">
    <property type="entry name" value="CYTOCHROME P450, FAMILY 4, SUBFAMILY B, POLYPEPTIDE 7"/>
    <property type="match status" value="1"/>
</dbReference>
<dbReference type="CDD" id="cd10289">
    <property type="entry name" value="GST_C_AaRS_like"/>
    <property type="match status" value="1"/>
</dbReference>
<sequence>MPSVEEQLARFMAQREAGATAKTSASIQPVAFNDPEEQIRRYMSGAPPAVAADAPAKPTEVPRLATTPLEPVKVNGTITVPAAHFVDLLTNVLRLEGSIVTGPGFAFKTCAPTSFVLIHTEHAVFHAWRAQVVQWCNFAANELVHVTPGFAERTISAFQRLDAQLAQGCWLLGNEPTVADFAVWHELSRVVSGSIYAAICRFHNVIRWLDFVQRLPGWKPAPLLDGHDDWVNCLHVNAESIVTGGNDGTKVAAHDDWVTALTWAGKGHRLLASGGFEKDRKIKTYRDHTEWVTAVAWSPHDDEVRAPDGNKTVTTWIGCCHSLDEQLVTACGDGLLRVFGLDSAEPRRVLQGHLDWVESVDWARTGGLIVSCAFEEDPTVRVWDAMTGQQQHCFLGHEGRVLSVDFHLDGALVASGGADGTARVWSLLTLTESRRLEIGDRSPVNEVLFSASGYLLATAAEDSSIRIFETGGWTCLYEFPRHHRYVTCLSFALGDEYLLSGSDDFTAGVPGPSLAWRQSFRKTQRLGKAEPARATVKKMLAIEAMGRTGRPSPTLSETGDESPTEVPAIMLEYATTAIWTALAIILVRWIVKTVISIRAIEKLPGPKFKFPLGTLYAHPTPVEHVKLIKRLSAENPTSGFRFWLGPVQAVCVLNHPQAVRAILEDEPPKAPMLYRYIQPWLGEHSLLTLEGERWKNMRRLLTPAFHLHILHHYAPVIVDASSIIIEKFLNHAKTKPEEDYDVFSDYALLTLDVICRAAFSHEGDPQRNPEDKYAVSIGQIAESIIARAINPKMMFDGVYYRSKEGKEFQELLDYVHDHADNLIDKRAKEIEGLTLDDIGRTRPGGRTLLDFLDILLTTQDENGQRLSKEAIRHQCDTFLFAGHDTTSSCLSWLSYLLSVNPEAQEKCRKEIFDAFGDEAPTYEDVQKKIPYLTCCIKEALRMYPPIPGVARKLTKPVNVGSTVLQPGTTAAVGILALHYNPTLWEEPTKFKPERFETGVKHDSYSFLPFSIGRRNCIGQNLALNEIRLAMCQILRKVVILPSAEKDYEPQPMSQIVLRSENGVRMRFKAYEE</sequence>
<dbReference type="SUPFAM" id="SSF47616">
    <property type="entry name" value="GST C-terminal domain-like"/>
    <property type="match status" value="1"/>
</dbReference>
<dbReference type="Proteomes" id="UP000001357">
    <property type="component" value="Unassembled WGS sequence"/>
</dbReference>
<dbReference type="CDD" id="cd00200">
    <property type="entry name" value="WD40"/>
    <property type="match status" value="1"/>
</dbReference>
<dbReference type="InterPro" id="IPR002401">
    <property type="entry name" value="Cyt_P450_E_grp-I"/>
</dbReference>
<dbReference type="GO" id="GO:0004497">
    <property type="term" value="F:monooxygenase activity"/>
    <property type="evidence" value="ECO:0007669"/>
    <property type="project" value="InterPro"/>
</dbReference>
<name>A9V4D2_MONBE</name>
<dbReference type="PROSITE" id="PS50294">
    <property type="entry name" value="WD_REPEATS_REGION"/>
    <property type="match status" value="1"/>
</dbReference>
<dbReference type="PROSITE" id="PS50082">
    <property type="entry name" value="WD_REPEATS_2"/>
    <property type="match status" value="1"/>
</dbReference>
<proteinExistence type="inferred from homology"/>
<dbReference type="SUPFAM" id="SSF50978">
    <property type="entry name" value="WD40 repeat-like"/>
    <property type="match status" value="1"/>
</dbReference>
<dbReference type="EMBL" id="CH991558">
    <property type="protein sequence ID" value="EDQ87688.1"/>
    <property type="molecule type" value="Genomic_DNA"/>
</dbReference>
<organism evidence="4 5">
    <name type="scientific">Monosiga brevicollis</name>
    <name type="common">Choanoflagellate</name>
    <dbReference type="NCBI Taxonomy" id="81824"/>
    <lineage>
        <taxon>Eukaryota</taxon>
        <taxon>Choanoflagellata</taxon>
        <taxon>Craspedida</taxon>
        <taxon>Salpingoecidae</taxon>
        <taxon>Monosiga</taxon>
    </lineage>
</organism>
<dbReference type="KEGG" id="mbr:MONBRDRAFT_37875"/>
<keyword evidence="3" id="KW-0853">WD repeat</keyword>
<gene>
    <name evidence="4" type="ORF">MONBRDRAFT_37875</name>
</gene>